<dbReference type="EC" id="2.7.13.3" evidence="2"/>
<keyword evidence="7" id="KW-1133">Transmembrane helix</keyword>
<dbReference type="SUPFAM" id="SSF53850">
    <property type="entry name" value="Periplasmic binding protein-like II"/>
    <property type="match status" value="2"/>
</dbReference>
<evidence type="ECO:0000256" key="3">
    <source>
        <dbReference type="ARBA" id="ARBA00022553"/>
    </source>
</evidence>
<dbReference type="SUPFAM" id="SSF55874">
    <property type="entry name" value="ATPase domain of HSP90 chaperone/DNA topoisomerase II/histidine kinase"/>
    <property type="match status" value="1"/>
</dbReference>
<dbReference type="SUPFAM" id="SSF47226">
    <property type="entry name" value="Histidine-containing phosphotransfer domain, HPT domain"/>
    <property type="match status" value="1"/>
</dbReference>
<dbReference type="Pfam" id="PF00512">
    <property type="entry name" value="HisKA"/>
    <property type="match status" value="1"/>
</dbReference>
<dbReference type="PANTHER" id="PTHR43047:SF72">
    <property type="entry name" value="OSMOSENSING HISTIDINE PROTEIN KINASE SLN1"/>
    <property type="match status" value="1"/>
</dbReference>
<keyword evidence="4" id="KW-0808">Transferase</keyword>
<dbReference type="SMART" id="SM00448">
    <property type="entry name" value="REC"/>
    <property type="match status" value="1"/>
</dbReference>
<evidence type="ECO:0000313" key="10">
    <source>
        <dbReference type="EMBL" id="KXF80682.1"/>
    </source>
</evidence>
<sequence length="1096" mass="123053">MAHRHQKTSFTTLLMMLNALLAFVLYSFSIPSLALTTQDAEIVNKDDTENLHFGVLRSDYNSSRTRGSSLNIDILEDFGSALGRNYNITEYESLVSLEAALNNSDIDAALSNQGTFGAMETNTKLYMTDPVYTELRVIFLSDNTKYVDNGSLAQQRWICVKNSIACDLIQRQGYNNIQLSNSYEQMFKTLEEGEADATITTPISLLTNLSNKELSRGLTIFDIGLGLNKKTIATTNEKLATQFNDLIKDIKSDSTSGNFKSLKIFSFSETSYLKLLKFPNIKTVVKYSLPEGLFPISYKNDNSSKMGGYVREFLEDIEDVSIVKFKYVPSEGRNIDLMLSQGIIDLVPVYFSNKLDDLGFLVTKPYHSLELVKITLDGDEDNATIGIPMIFDSVRKPSESTVLFTSYFETIRALEQGVIGSAIVDSDLIKQDISEQVVSIDESFAPNSVDITMAMRKDNENLLGYLSTILSAYSQEYFDRLKGNETLPEVQYGIDEKTLLLYVLIVVTILLVVSIIVIFRIRTLNKLVLDTSNEVITTKTVMASRSEFLAIVSHELRTPISAMIGLLELLRSRVSEKEDKLLIRNATISAEKLERHVNDILDFSKIEAGKLQLESRPTNIFEELSVVFRPFDAQAKKKHIDFIVKWKETPYLLFDIDMFRVGQIATNILSNAMKFTDEGRVVVSVDAERDGVTVTVKDTGCGIEKSKLGEMFQPYVQANSSISRKYGGTGLGMTIVANLVKLMNGTIEIESEPEQGTKVSFFIPSTGTKIDKYDGTTIYVPTAVKKELAWGKVLGVTITYDTISEVEANKNFYLDGFFQLLENKENVSGSASTSNVGKLKGSALVAEDDPINRMLMKRQLIQLGVDVTLSKNGYEALTKLKESPDDYDFLITDYRMPIMDGVTLSKEIRSSITAFKEKPILLCTAEDSRLTNLDSNLKNFDGFIYKPVRLASLFNVLAKHITASDKLIVIEEEHSAQTEEMNKDRYINAISQAFNDVDVLEIVKVSHLTFVEELAKIEESESIEMKEHAHKLKGSAKALNLKELAEHADNVLNSKSVELEKENMLRLKNELKNIIECFQTWLDQEYDNESANSRRR</sequence>
<evidence type="ECO:0000313" key="11">
    <source>
        <dbReference type="Proteomes" id="UP000070529"/>
    </source>
</evidence>
<dbReference type="OrthoDB" id="9810730at2"/>
<dbReference type="SUPFAM" id="SSF47384">
    <property type="entry name" value="Homodimeric domain of signal transducing histidine kinase"/>
    <property type="match status" value="1"/>
</dbReference>
<keyword evidence="7" id="KW-0472">Membrane</keyword>
<dbReference type="GO" id="GO:0000155">
    <property type="term" value="F:phosphorelay sensor kinase activity"/>
    <property type="evidence" value="ECO:0007669"/>
    <property type="project" value="InterPro"/>
</dbReference>
<comment type="catalytic activity">
    <reaction evidence="1">
        <text>ATP + protein L-histidine = ADP + protein N-phospho-L-histidine.</text>
        <dbReference type="EC" id="2.7.13.3"/>
    </reaction>
</comment>
<dbReference type="GO" id="GO:0009927">
    <property type="term" value="F:histidine phosphotransfer kinase activity"/>
    <property type="evidence" value="ECO:0007669"/>
    <property type="project" value="TreeGrafter"/>
</dbReference>
<dbReference type="PROSITE" id="PS50109">
    <property type="entry name" value="HIS_KIN"/>
    <property type="match status" value="1"/>
</dbReference>
<keyword evidence="3 6" id="KW-0597">Phosphoprotein</keyword>
<dbReference type="InterPro" id="IPR011006">
    <property type="entry name" value="CheY-like_superfamily"/>
</dbReference>
<dbReference type="SMART" id="SM00387">
    <property type="entry name" value="HATPase_c"/>
    <property type="match status" value="1"/>
</dbReference>
<accession>A0A135I5F3</accession>
<evidence type="ECO:0000256" key="4">
    <source>
        <dbReference type="ARBA" id="ARBA00022679"/>
    </source>
</evidence>
<dbReference type="InterPro" id="IPR003661">
    <property type="entry name" value="HisK_dim/P_dom"/>
</dbReference>
<dbReference type="PRINTS" id="PR00344">
    <property type="entry name" value="BCTRLSENSOR"/>
</dbReference>
<dbReference type="SUPFAM" id="SSF52172">
    <property type="entry name" value="CheY-like"/>
    <property type="match status" value="1"/>
</dbReference>
<proteinExistence type="predicted"/>
<evidence type="ECO:0000256" key="5">
    <source>
        <dbReference type="ARBA" id="ARBA00022777"/>
    </source>
</evidence>
<dbReference type="SMART" id="SM00388">
    <property type="entry name" value="HisKA"/>
    <property type="match status" value="1"/>
</dbReference>
<dbReference type="InterPro" id="IPR003594">
    <property type="entry name" value="HATPase_dom"/>
</dbReference>
<dbReference type="InterPro" id="IPR036097">
    <property type="entry name" value="HisK_dim/P_sf"/>
</dbReference>
<keyword evidence="5" id="KW-0418">Kinase</keyword>
<keyword evidence="11" id="KW-1185">Reference proteome</keyword>
<dbReference type="Pfam" id="PF00072">
    <property type="entry name" value="Response_reg"/>
    <property type="match status" value="1"/>
</dbReference>
<dbReference type="Gene3D" id="3.40.50.2300">
    <property type="match status" value="1"/>
</dbReference>
<dbReference type="InterPro" id="IPR005467">
    <property type="entry name" value="His_kinase_dom"/>
</dbReference>
<dbReference type="Proteomes" id="UP000070529">
    <property type="component" value="Unassembled WGS sequence"/>
</dbReference>
<dbReference type="Gene3D" id="3.30.565.10">
    <property type="entry name" value="Histidine kinase-like ATPase, C-terminal domain"/>
    <property type="match status" value="1"/>
</dbReference>
<dbReference type="PANTHER" id="PTHR43047">
    <property type="entry name" value="TWO-COMPONENT HISTIDINE PROTEIN KINASE"/>
    <property type="match status" value="1"/>
</dbReference>
<dbReference type="PROSITE" id="PS50110">
    <property type="entry name" value="RESPONSE_REGULATORY"/>
    <property type="match status" value="1"/>
</dbReference>
<organism evidence="10 11">
    <name type="scientific">Enterovibrio coralii</name>
    <dbReference type="NCBI Taxonomy" id="294935"/>
    <lineage>
        <taxon>Bacteria</taxon>
        <taxon>Pseudomonadati</taxon>
        <taxon>Pseudomonadota</taxon>
        <taxon>Gammaproteobacteria</taxon>
        <taxon>Vibrionales</taxon>
        <taxon>Vibrionaceae</taxon>
        <taxon>Enterovibrio</taxon>
    </lineage>
</organism>
<protein>
    <recommendedName>
        <fullName evidence="2">histidine kinase</fullName>
        <ecNumber evidence="2">2.7.13.3</ecNumber>
    </recommendedName>
</protein>
<dbReference type="Gene3D" id="3.40.190.10">
    <property type="entry name" value="Periplasmic binding protein-like II"/>
    <property type="match status" value="4"/>
</dbReference>
<gene>
    <name evidence="10" type="ORF">ATN88_08590</name>
</gene>
<keyword evidence="7" id="KW-0812">Transmembrane</keyword>
<dbReference type="Pfam" id="PF02518">
    <property type="entry name" value="HATPase_c"/>
    <property type="match status" value="1"/>
</dbReference>
<dbReference type="InterPro" id="IPR036890">
    <property type="entry name" value="HATPase_C_sf"/>
</dbReference>
<evidence type="ECO:0000256" key="2">
    <source>
        <dbReference type="ARBA" id="ARBA00012438"/>
    </source>
</evidence>
<feature type="domain" description="Histidine kinase" evidence="8">
    <location>
        <begin position="551"/>
        <end position="767"/>
    </location>
</feature>
<dbReference type="InterPro" id="IPR001789">
    <property type="entry name" value="Sig_transdc_resp-reg_receiver"/>
</dbReference>
<dbReference type="CDD" id="cd17546">
    <property type="entry name" value="REC_hyHK_CKI1_RcsC-like"/>
    <property type="match status" value="1"/>
</dbReference>
<dbReference type="InterPro" id="IPR036641">
    <property type="entry name" value="HPT_dom_sf"/>
</dbReference>
<dbReference type="InterPro" id="IPR004358">
    <property type="entry name" value="Sig_transdc_His_kin-like_C"/>
</dbReference>
<dbReference type="AlphaFoldDB" id="A0A135I5F3"/>
<evidence type="ECO:0000256" key="1">
    <source>
        <dbReference type="ARBA" id="ARBA00000085"/>
    </source>
</evidence>
<dbReference type="CDD" id="cd00082">
    <property type="entry name" value="HisKA"/>
    <property type="match status" value="1"/>
</dbReference>
<reference evidence="10 11" key="1">
    <citation type="submission" date="2015-11" db="EMBL/GenBank/DDBJ databases">
        <title>Genomic Taxonomy of the Vibrionaceae.</title>
        <authorList>
            <person name="Gomez-Gil B."/>
            <person name="Enciso-Ibarra J."/>
        </authorList>
    </citation>
    <scope>NUCLEOTIDE SEQUENCE [LARGE SCALE GENOMIC DNA]</scope>
    <source>
        <strain evidence="10 11">CAIM 912</strain>
    </source>
</reference>
<dbReference type="CDD" id="cd16922">
    <property type="entry name" value="HATPase_EvgS-ArcB-TorS-like"/>
    <property type="match status" value="1"/>
</dbReference>
<dbReference type="EMBL" id="LNTY01000050">
    <property type="protein sequence ID" value="KXF80682.1"/>
    <property type="molecule type" value="Genomic_DNA"/>
</dbReference>
<dbReference type="RefSeq" id="WP_067419267.1">
    <property type="nucleotide sequence ID" value="NZ_LNTY01000050.1"/>
</dbReference>
<evidence type="ECO:0000259" key="8">
    <source>
        <dbReference type="PROSITE" id="PS50109"/>
    </source>
</evidence>
<dbReference type="GO" id="GO:0005886">
    <property type="term" value="C:plasma membrane"/>
    <property type="evidence" value="ECO:0007669"/>
    <property type="project" value="TreeGrafter"/>
</dbReference>
<dbReference type="STRING" id="294935.ATN88_08590"/>
<comment type="caution">
    <text evidence="10">The sequence shown here is derived from an EMBL/GenBank/DDBJ whole genome shotgun (WGS) entry which is preliminary data.</text>
</comment>
<feature type="transmembrane region" description="Helical" evidence="7">
    <location>
        <begin position="499"/>
        <end position="519"/>
    </location>
</feature>
<feature type="domain" description="Response regulatory" evidence="9">
    <location>
        <begin position="842"/>
        <end position="961"/>
    </location>
</feature>
<evidence type="ECO:0000256" key="6">
    <source>
        <dbReference type="PROSITE-ProRule" id="PRU00169"/>
    </source>
</evidence>
<evidence type="ECO:0000259" key="9">
    <source>
        <dbReference type="PROSITE" id="PS50110"/>
    </source>
</evidence>
<name>A0A135I5F3_9GAMM</name>
<feature type="modified residue" description="4-aspartylphosphate" evidence="6">
    <location>
        <position position="893"/>
    </location>
</feature>
<dbReference type="Gene3D" id="1.10.287.130">
    <property type="match status" value="1"/>
</dbReference>
<evidence type="ECO:0000256" key="7">
    <source>
        <dbReference type="SAM" id="Phobius"/>
    </source>
</evidence>